<dbReference type="PANTHER" id="PTHR12566:SF9">
    <property type="entry name" value="CYTOPLASMIC POLYADENYLATION ELEMENT-BINDING PROTEIN 1"/>
    <property type="match status" value="1"/>
</dbReference>
<accession>A0A7R8ZS65</accession>
<dbReference type="InterPro" id="IPR034977">
    <property type="entry name" value="CPEB1_RRM1"/>
</dbReference>
<dbReference type="GO" id="GO:0005634">
    <property type="term" value="C:nucleus"/>
    <property type="evidence" value="ECO:0007669"/>
    <property type="project" value="TreeGrafter"/>
</dbReference>
<dbReference type="SUPFAM" id="SSF54928">
    <property type="entry name" value="RNA-binding domain, RBD"/>
    <property type="match status" value="1"/>
</dbReference>
<evidence type="ECO:0000313" key="4">
    <source>
        <dbReference type="EMBL" id="CAD7232395.1"/>
    </source>
</evidence>
<dbReference type="GO" id="GO:0003730">
    <property type="term" value="F:mRNA 3'-UTR binding"/>
    <property type="evidence" value="ECO:0007669"/>
    <property type="project" value="InterPro"/>
</dbReference>
<dbReference type="GO" id="GO:0043005">
    <property type="term" value="C:neuron projection"/>
    <property type="evidence" value="ECO:0007669"/>
    <property type="project" value="TreeGrafter"/>
</dbReference>
<reference evidence="4" key="1">
    <citation type="submission" date="2020-11" db="EMBL/GenBank/DDBJ databases">
        <authorList>
            <person name="Tran Van P."/>
        </authorList>
    </citation>
    <scope>NUCLEOTIDE SEQUENCE</scope>
</reference>
<organism evidence="4">
    <name type="scientific">Cyprideis torosa</name>
    <dbReference type="NCBI Taxonomy" id="163714"/>
    <lineage>
        <taxon>Eukaryota</taxon>
        <taxon>Metazoa</taxon>
        <taxon>Ecdysozoa</taxon>
        <taxon>Arthropoda</taxon>
        <taxon>Crustacea</taxon>
        <taxon>Oligostraca</taxon>
        <taxon>Ostracoda</taxon>
        <taxon>Podocopa</taxon>
        <taxon>Podocopida</taxon>
        <taxon>Cytherocopina</taxon>
        <taxon>Cytheroidea</taxon>
        <taxon>Cytherideidae</taxon>
        <taxon>Cyprideis</taxon>
    </lineage>
</organism>
<keyword evidence="2" id="KW-0694">RNA-binding</keyword>
<name>A0A7R8ZS65_9CRUS</name>
<evidence type="ECO:0000256" key="1">
    <source>
        <dbReference type="ARBA" id="ARBA00010347"/>
    </source>
</evidence>
<dbReference type="Pfam" id="PF16367">
    <property type="entry name" value="RRM_7"/>
    <property type="match status" value="1"/>
</dbReference>
<evidence type="ECO:0000256" key="3">
    <source>
        <dbReference type="SAM" id="MobiDB-lite"/>
    </source>
</evidence>
<dbReference type="InterPro" id="IPR012677">
    <property type="entry name" value="Nucleotide-bd_a/b_plait_sf"/>
</dbReference>
<proteinExistence type="inferred from homology"/>
<dbReference type="GO" id="GO:0005737">
    <property type="term" value="C:cytoplasm"/>
    <property type="evidence" value="ECO:0007669"/>
    <property type="project" value="TreeGrafter"/>
</dbReference>
<dbReference type="EMBL" id="OB664621">
    <property type="protein sequence ID" value="CAD7232395.1"/>
    <property type="molecule type" value="Genomic_DNA"/>
</dbReference>
<feature type="compositionally biased region" description="Low complexity" evidence="3">
    <location>
        <begin position="26"/>
        <end position="45"/>
    </location>
</feature>
<dbReference type="FunFam" id="3.30.70.330:FF:000054">
    <property type="entry name" value="Cytoplasmic polyadenylation element-binding protein 1"/>
    <property type="match status" value="1"/>
</dbReference>
<dbReference type="GO" id="GO:0000900">
    <property type="term" value="F:mRNA regulatory element binding translation repressor activity"/>
    <property type="evidence" value="ECO:0007669"/>
    <property type="project" value="TreeGrafter"/>
</dbReference>
<dbReference type="PROSITE" id="PS50102">
    <property type="entry name" value="RRM"/>
    <property type="match status" value="1"/>
</dbReference>
<dbReference type="CDD" id="cd12723">
    <property type="entry name" value="RRM1_CPEB1"/>
    <property type="match status" value="1"/>
</dbReference>
<evidence type="ECO:0000256" key="2">
    <source>
        <dbReference type="ARBA" id="ARBA00022884"/>
    </source>
</evidence>
<dbReference type="InterPro" id="IPR035979">
    <property type="entry name" value="RBD_domain_sf"/>
</dbReference>
<feature type="region of interest" description="Disordered" evidence="3">
    <location>
        <begin position="1"/>
        <end position="63"/>
    </location>
</feature>
<dbReference type="AlphaFoldDB" id="A0A7R8ZS65"/>
<dbReference type="SMART" id="SM00360">
    <property type="entry name" value="RRM"/>
    <property type="match status" value="2"/>
</dbReference>
<dbReference type="GO" id="GO:0045202">
    <property type="term" value="C:synapse"/>
    <property type="evidence" value="ECO:0007669"/>
    <property type="project" value="TreeGrafter"/>
</dbReference>
<dbReference type="InterPro" id="IPR034819">
    <property type="entry name" value="CPEB"/>
</dbReference>
<protein>
    <submittedName>
        <fullName evidence="4">Uncharacterized protein</fullName>
    </submittedName>
</protein>
<dbReference type="GO" id="GO:0008135">
    <property type="term" value="F:translation factor activity, RNA binding"/>
    <property type="evidence" value="ECO:0007669"/>
    <property type="project" value="TreeGrafter"/>
</dbReference>
<dbReference type="Gene3D" id="3.30.70.330">
    <property type="match status" value="2"/>
</dbReference>
<sequence length="538" mass="57970">MRVTQAIPGILRKPSMSSALDDSERGGVTVSSSGSPGYGSKQGSSHSGDPGGRRGSFMQTSRGDDASLNELLGLAIPGAPFYGQGREGAYGGSAPTNLQVSSFHLMHNGNGDSFGSSYGSGNGHKQSRSYGGESPLAKLFCDSGNYFMSPGTGVAGTGHRYSFSGTNGGGSGGQGYYPRCGLAVMFFQQRHSDAEGLHSDDRHWKQLIRPRLNIQAQLGVGNNGSGGQMPTPPALAVASSSSAHRALMAAAGAGGSAPGLVTPLVYSPADWNTLQALVTPIPTDPQSLEQAARLYRNAAHYYDATCTWSGQLPLQVHQNPSYSCKVFVGGVPWDVMETTLTQVFRQFGDVKVEWPGKDGDRAQPKGHVYLLFETECQVKNLLNACTHEFSNGGNYYYKINARRLRSREGSFQVQIIPWVIEDSNLQAVGRRADLAQKTVFVGALHGMLTAEALAIIMDDLFSGVLYAGIDTDKHKYPIGSGRVTFNNHKSYMRAVAAVIIKIQTRRFTKKSRRWFLFFLYVTCLSHLDPWAPVGEFQA</sequence>
<gene>
    <name evidence="4" type="ORF">CTOB1V02_LOCUS10231</name>
</gene>
<dbReference type="OrthoDB" id="10033548at2759"/>
<comment type="similarity">
    <text evidence="1">Belongs to the RRM CPEB family.</text>
</comment>
<dbReference type="PANTHER" id="PTHR12566">
    <property type="entry name" value="CYTOPLASMIC POLYADENYLATION ELEMENT BINDING PROTEIN CPEB"/>
    <property type="match status" value="1"/>
</dbReference>
<dbReference type="GO" id="GO:2000766">
    <property type="term" value="P:negative regulation of cytoplasmic translation"/>
    <property type="evidence" value="ECO:0007669"/>
    <property type="project" value="TreeGrafter"/>
</dbReference>
<dbReference type="Pfam" id="PF16368">
    <property type="entry name" value="CEBP1_N"/>
    <property type="match status" value="1"/>
</dbReference>
<dbReference type="GO" id="GO:0043022">
    <property type="term" value="F:ribosome binding"/>
    <property type="evidence" value="ECO:0007669"/>
    <property type="project" value="TreeGrafter"/>
</dbReference>
<dbReference type="InterPro" id="IPR032292">
    <property type="entry name" value="CEBP1_N"/>
</dbReference>
<dbReference type="InterPro" id="IPR000504">
    <property type="entry name" value="RRM_dom"/>
</dbReference>